<dbReference type="WBParaSite" id="PSAMB.scaffold125size75095.g2403.t1">
    <property type="protein sequence ID" value="PSAMB.scaffold125size75095.g2403.t1"/>
    <property type="gene ID" value="PSAMB.scaffold125size75095.g2403"/>
</dbReference>
<evidence type="ECO:0000313" key="3">
    <source>
        <dbReference type="WBParaSite" id="PSAMB.scaffold125size75095.g2403.t1"/>
    </source>
</evidence>
<accession>A0A914UW07</accession>
<keyword evidence="2" id="KW-1185">Reference proteome</keyword>
<sequence length="134" mass="14971">MPDRLPNNNRSSERAIETRRGGGKEPGARRRRRIEMTAHGRADRGLGGKHAQRAVLAIAPSTGRTTTPETIEGKLEAERSTVVDNYQRVASAIRPQLTCARPSPSCRRDKAKKARRRLIRQTASSQPLRRRSLP</sequence>
<feature type="region of interest" description="Disordered" evidence="1">
    <location>
        <begin position="99"/>
        <end position="134"/>
    </location>
</feature>
<dbReference type="Proteomes" id="UP000887566">
    <property type="component" value="Unplaced"/>
</dbReference>
<dbReference type="AlphaFoldDB" id="A0A914UW07"/>
<feature type="compositionally biased region" description="Basic residues" evidence="1">
    <location>
        <begin position="109"/>
        <end position="119"/>
    </location>
</feature>
<feature type="compositionally biased region" description="Polar residues" evidence="1">
    <location>
        <begin position="1"/>
        <end position="10"/>
    </location>
</feature>
<evidence type="ECO:0000313" key="2">
    <source>
        <dbReference type="Proteomes" id="UP000887566"/>
    </source>
</evidence>
<feature type="region of interest" description="Disordered" evidence="1">
    <location>
        <begin position="1"/>
        <end position="31"/>
    </location>
</feature>
<name>A0A914UW07_9BILA</name>
<reference evidence="3" key="1">
    <citation type="submission" date="2022-11" db="UniProtKB">
        <authorList>
            <consortium name="WormBaseParasite"/>
        </authorList>
    </citation>
    <scope>IDENTIFICATION</scope>
</reference>
<evidence type="ECO:0000256" key="1">
    <source>
        <dbReference type="SAM" id="MobiDB-lite"/>
    </source>
</evidence>
<proteinExistence type="predicted"/>
<feature type="compositionally biased region" description="Basic and acidic residues" evidence="1">
    <location>
        <begin position="11"/>
        <end position="31"/>
    </location>
</feature>
<protein>
    <submittedName>
        <fullName evidence="3">Uncharacterized protein</fullName>
    </submittedName>
</protein>
<organism evidence="2 3">
    <name type="scientific">Plectus sambesii</name>
    <dbReference type="NCBI Taxonomy" id="2011161"/>
    <lineage>
        <taxon>Eukaryota</taxon>
        <taxon>Metazoa</taxon>
        <taxon>Ecdysozoa</taxon>
        <taxon>Nematoda</taxon>
        <taxon>Chromadorea</taxon>
        <taxon>Plectida</taxon>
        <taxon>Plectina</taxon>
        <taxon>Plectoidea</taxon>
        <taxon>Plectidae</taxon>
        <taxon>Plectus</taxon>
    </lineage>
</organism>